<dbReference type="GO" id="GO:0016757">
    <property type="term" value="F:glycosyltransferase activity"/>
    <property type="evidence" value="ECO:0007669"/>
    <property type="project" value="UniProtKB-KW"/>
</dbReference>
<dbReference type="PANTHER" id="PTHR12526:SF510">
    <property type="entry name" value="D-INOSITOL 3-PHOSPHATE GLYCOSYLTRANSFERASE"/>
    <property type="match status" value="1"/>
</dbReference>
<feature type="domain" description="Glycosyl transferase family 1" evidence="3">
    <location>
        <begin position="241"/>
        <end position="382"/>
    </location>
</feature>
<comment type="caution">
    <text evidence="5">The sequence shown here is derived from an EMBL/GenBank/DDBJ whole genome shotgun (WGS) entry which is preliminary data.</text>
</comment>
<evidence type="ECO:0000313" key="6">
    <source>
        <dbReference type="Proteomes" id="UP000233332"/>
    </source>
</evidence>
<name>A0A2N3L6X7_9PROT</name>
<dbReference type="AlphaFoldDB" id="A0A2N3L6X7"/>
<evidence type="ECO:0000259" key="3">
    <source>
        <dbReference type="Pfam" id="PF00534"/>
    </source>
</evidence>
<evidence type="ECO:0000313" key="5">
    <source>
        <dbReference type="EMBL" id="PKR58532.1"/>
    </source>
</evidence>
<evidence type="ECO:0000259" key="4">
    <source>
        <dbReference type="Pfam" id="PF13439"/>
    </source>
</evidence>
<gene>
    <name evidence="5" type="ORF">COO92_12460</name>
</gene>
<evidence type="ECO:0000256" key="2">
    <source>
        <dbReference type="ARBA" id="ARBA00022679"/>
    </source>
</evidence>
<protein>
    <submittedName>
        <fullName evidence="5">Glycosyl transferase family 1</fullName>
    </submittedName>
</protein>
<dbReference type="InterPro" id="IPR028098">
    <property type="entry name" value="Glyco_trans_4-like_N"/>
</dbReference>
<proteinExistence type="predicted"/>
<organism evidence="5 6">
    <name type="scientific">Thalassospira lohafexi</name>
    <dbReference type="NCBI Taxonomy" id="744227"/>
    <lineage>
        <taxon>Bacteria</taxon>
        <taxon>Pseudomonadati</taxon>
        <taxon>Pseudomonadota</taxon>
        <taxon>Alphaproteobacteria</taxon>
        <taxon>Rhodospirillales</taxon>
        <taxon>Thalassospiraceae</taxon>
        <taxon>Thalassospira</taxon>
    </lineage>
</organism>
<dbReference type="CDD" id="cd03801">
    <property type="entry name" value="GT4_PimA-like"/>
    <property type="match status" value="1"/>
</dbReference>
<dbReference type="SUPFAM" id="SSF53756">
    <property type="entry name" value="UDP-Glycosyltransferase/glycogen phosphorylase"/>
    <property type="match status" value="1"/>
</dbReference>
<dbReference type="EMBL" id="NXGX01000004">
    <property type="protein sequence ID" value="PKR58532.1"/>
    <property type="molecule type" value="Genomic_DNA"/>
</dbReference>
<dbReference type="Gene3D" id="3.40.50.2000">
    <property type="entry name" value="Glycogen Phosphorylase B"/>
    <property type="match status" value="2"/>
</dbReference>
<feature type="domain" description="Glycosyltransferase subfamily 4-like N-terminal" evidence="4">
    <location>
        <begin position="17"/>
        <end position="226"/>
    </location>
</feature>
<dbReference type="RefSeq" id="WP_101302508.1">
    <property type="nucleotide sequence ID" value="NZ_NXGX01000004.1"/>
</dbReference>
<keyword evidence="2 5" id="KW-0808">Transferase</keyword>
<sequence length="412" mass="44786">MQTSTVVVLSDTARNNGGAAKVALQSAIGLRQAGYRVIFVSGEGGTVDPALEASGAEIVSLNQSSISDPSSRHKAFLTGLWNHGAARGLRDILEHLDPTTTVVHLHSWTKVLSTSIIPVIRQGRFPLVLTLHDYFTVCPNGGFYDYKNGLTCHRKPLSTACLGCNCDARSPAHKMWRVTRQVIQHGPGHFPACVDAFISVSDFSQRILQPFLPQDTPIHRIPPPIECVKSPASQPHFANGLLFIGRLSPEKGPGLLAAAAREAGVQVTFVGDGELKDILQTSYPEHKFTGWLSFSDILPLIDQTRALVLPSLWYETLGLTVLECAARGVPAVIADACAATDVVTHEETGLLFTSGDQSSLAQTINRLTDKELVERLGITAYQRFWATPPTLEKHIAELLDVYEMLNCQHVLS</sequence>
<keyword evidence="6" id="KW-1185">Reference proteome</keyword>
<dbReference type="Proteomes" id="UP000233332">
    <property type="component" value="Unassembled WGS sequence"/>
</dbReference>
<reference evidence="5 6" key="1">
    <citation type="submission" date="2017-09" db="EMBL/GenBank/DDBJ databases">
        <title>Biodiversity and function of Thalassospira species in the particle-attached aromatic-hydrocarbon-degrading consortia from the surface seawater of the China South Sea.</title>
        <authorList>
            <person name="Dong C."/>
            <person name="Lai Q."/>
            <person name="Shao Z."/>
        </authorList>
    </citation>
    <scope>NUCLEOTIDE SEQUENCE [LARGE SCALE GENOMIC DNA]</scope>
    <source>
        <strain evidence="5 6">139Z-12</strain>
    </source>
</reference>
<keyword evidence="1" id="KW-0328">Glycosyltransferase</keyword>
<evidence type="ECO:0000256" key="1">
    <source>
        <dbReference type="ARBA" id="ARBA00022676"/>
    </source>
</evidence>
<dbReference type="PANTHER" id="PTHR12526">
    <property type="entry name" value="GLYCOSYLTRANSFERASE"/>
    <property type="match status" value="1"/>
</dbReference>
<accession>A0A2N3L6X7</accession>
<dbReference type="Pfam" id="PF00534">
    <property type="entry name" value="Glycos_transf_1"/>
    <property type="match status" value="1"/>
</dbReference>
<dbReference type="Pfam" id="PF13439">
    <property type="entry name" value="Glyco_transf_4"/>
    <property type="match status" value="1"/>
</dbReference>
<dbReference type="InterPro" id="IPR001296">
    <property type="entry name" value="Glyco_trans_1"/>
</dbReference>